<dbReference type="Proteomes" id="UP000262802">
    <property type="component" value="Chromosome"/>
</dbReference>
<dbReference type="InterPro" id="IPR010620">
    <property type="entry name" value="SBBP_repeat"/>
</dbReference>
<feature type="domain" description="Secretion system C-terminal sorting" evidence="2">
    <location>
        <begin position="462"/>
        <end position="534"/>
    </location>
</feature>
<dbReference type="InterPro" id="IPR026444">
    <property type="entry name" value="Secre_tail"/>
</dbReference>
<evidence type="ECO:0000256" key="1">
    <source>
        <dbReference type="SAM" id="SignalP"/>
    </source>
</evidence>
<evidence type="ECO:0000313" key="3">
    <source>
        <dbReference type="EMBL" id="AYA38339.1"/>
    </source>
</evidence>
<reference evidence="3 4" key="1">
    <citation type="submission" date="2018-09" db="EMBL/GenBank/DDBJ databases">
        <title>Hymenobacter medium sp. nov., isolated from R2A medium.</title>
        <authorList>
            <person name="Yingchao G."/>
        </authorList>
    </citation>
    <scope>NUCLEOTIDE SEQUENCE [LARGE SCALE GENOMIC DNA]</scope>
    <source>
        <strain evidence="4">sh-6</strain>
    </source>
</reference>
<dbReference type="AlphaFoldDB" id="A0A3B7RCG5"/>
<protein>
    <submittedName>
        <fullName evidence="3">T9SS C-terminal target domain-containing protein</fullName>
    </submittedName>
</protein>
<keyword evidence="4" id="KW-1185">Reference proteome</keyword>
<dbReference type="EMBL" id="CP032317">
    <property type="protein sequence ID" value="AYA38339.1"/>
    <property type="molecule type" value="Genomic_DNA"/>
</dbReference>
<keyword evidence="1" id="KW-0732">Signal</keyword>
<evidence type="ECO:0000313" key="4">
    <source>
        <dbReference type="Proteomes" id="UP000262802"/>
    </source>
</evidence>
<evidence type="ECO:0000259" key="2">
    <source>
        <dbReference type="Pfam" id="PF18962"/>
    </source>
</evidence>
<proteinExistence type="predicted"/>
<organism evidence="3 4">
    <name type="scientific">Hymenobacter oligotrophus</name>
    <dbReference type="NCBI Taxonomy" id="2319843"/>
    <lineage>
        <taxon>Bacteria</taxon>
        <taxon>Pseudomonadati</taxon>
        <taxon>Bacteroidota</taxon>
        <taxon>Cytophagia</taxon>
        <taxon>Cytophagales</taxon>
        <taxon>Hymenobacteraceae</taxon>
        <taxon>Hymenobacter</taxon>
    </lineage>
</organism>
<dbReference type="NCBIfam" id="TIGR04183">
    <property type="entry name" value="Por_Secre_tail"/>
    <property type="match status" value="1"/>
</dbReference>
<sequence length="537" mass="55230">MKQVRLLLFALLCLLAALPVLAQPQPQWEWAKAQPFTVSALTTDAVGRVYVTGSFSGTITLGGQQFTAQSTGTDLLVARFSPEGKLDWATSLGAAPFMSGGSSSASGTDISVNPQTGEASVVGSYSGNLMGVSGSEPGEPGTGIRMVVLKLANSGRIQWVVRAGSVSPATIGNAIASDLLGNTHVSGSTNGGFDLSNGSTFGTGSRSMFVLSLGPTGQTRWIVGGQSTLSANADDIATDAQNNVYVLGRYFGPFRFGNFSFTGDVSSNGNTFLAKLANQTGTPLWVRDGAGTGASSLAVDAAGSSYIGGQAGSNVSFGGVSLNISSGSVGYVIHVGPNGSTEWIRSVGDAASNAPVEVATVPTSNGGAARVVVGLTRPNNAATVLALRANGTILWQEQASGGQSNIRDVAVAPGLRIYLGGTLSGQVQFGADAVSANGPTNYLAALAPRANPLRFNWDELSVFPNPATVQLSVQVPPLPAVHIQLLNLNGRVVREVRMPASRQPQTATFNVRELPSGLYTLRLTAGGETISRQVQIR</sequence>
<dbReference type="InterPro" id="IPR052918">
    <property type="entry name" value="Motility_Chemotaxis_Reg"/>
</dbReference>
<feature type="signal peptide" evidence="1">
    <location>
        <begin position="1"/>
        <end position="22"/>
    </location>
</feature>
<dbReference type="PANTHER" id="PTHR35580:SF1">
    <property type="entry name" value="PHYTASE-LIKE DOMAIN-CONTAINING PROTEIN"/>
    <property type="match status" value="1"/>
</dbReference>
<gene>
    <name evidence="3" type="ORF">D3Y59_15585</name>
</gene>
<accession>A0A3B7RCG5</accession>
<dbReference type="PANTHER" id="PTHR35580">
    <property type="entry name" value="CELL SURFACE GLYCOPROTEIN (S-LAYER PROTEIN)-LIKE PROTEIN"/>
    <property type="match status" value="1"/>
</dbReference>
<dbReference type="Pfam" id="PF06739">
    <property type="entry name" value="SBBP"/>
    <property type="match status" value="1"/>
</dbReference>
<feature type="chain" id="PRO_5017555884" evidence="1">
    <location>
        <begin position="23"/>
        <end position="537"/>
    </location>
</feature>
<dbReference type="Pfam" id="PF18962">
    <property type="entry name" value="Por_Secre_tail"/>
    <property type="match status" value="1"/>
</dbReference>
<dbReference type="KEGG" id="hyh:D3Y59_15585"/>
<name>A0A3B7RCG5_9BACT</name>
<dbReference type="OrthoDB" id="610424at2"/>